<reference evidence="2 3" key="1">
    <citation type="submission" date="2016-06" db="EMBL/GenBank/DDBJ databases">
        <authorList>
            <person name="Kjaerup R.B."/>
            <person name="Dalgaard T.S."/>
            <person name="Juul-Madsen H.R."/>
        </authorList>
    </citation>
    <scope>NUCLEOTIDE SEQUENCE [LARGE SCALE GENOMIC DNA]</scope>
    <source>
        <strain evidence="2">LMG947</strain>
    </source>
</reference>
<dbReference type="EMBL" id="FLTX01000039">
    <property type="protein sequence ID" value="SBV51691.1"/>
    <property type="molecule type" value="Genomic_DNA"/>
</dbReference>
<feature type="region of interest" description="Disordered" evidence="1">
    <location>
        <begin position="28"/>
        <end position="96"/>
    </location>
</feature>
<gene>
    <name evidence="2" type="ORF">XBLMG947_2481</name>
</gene>
<dbReference type="RefSeq" id="WP_245228179.1">
    <property type="nucleotide sequence ID" value="NZ_FLTX01000039.1"/>
</dbReference>
<proteinExistence type="predicted"/>
<evidence type="ECO:0000313" key="3">
    <source>
        <dbReference type="Proteomes" id="UP000092503"/>
    </source>
</evidence>
<dbReference type="AlphaFoldDB" id="A0A1C3NMW6"/>
<organism evidence="2 3">
    <name type="scientific">Xanthomonas bromi</name>
    <dbReference type="NCBI Taxonomy" id="56449"/>
    <lineage>
        <taxon>Bacteria</taxon>
        <taxon>Pseudomonadati</taxon>
        <taxon>Pseudomonadota</taxon>
        <taxon>Gammaproteobacteria</taxon>
        <taxon>Lysobacterales</taxon>
        <taxon>Lysobacteraceae</taxon>
        <taxon>Xanthomonas</taxon>
    </lineage>
</organism>
<sequence>MSNKAVGLSALVLAVVVGGIVWMQEARKNEAPQQEVSSEKNKSSTEKMSGSSGLAASIQRLTQSSASNVRHPFPEIPRTRDGMSFENDPGFAESKAEQKWLDRHGYPNEKQLEAYMLAPEALLKQAAEAGDIAAQAMLDARLLPADPKAQQRLVDAGAEGNLFALNMLASYQGGSANGDPVAAYAVSRVAEMRGDSRAGITREVMMAKPLTAEQKMLGESEALRLNQAINQIYISKHGVAPVLDKRPIGGQ</sequence>
<dbReference type="Proteomes" id="UP000092503">
    <property type="component" value="Unassembled WGS sequence"/>
</dbReference>
<evidence type="ECO:0000256" key="1">
    <source>
        <dbReference type="SAM" id="MobiDB-lite"/>
    </source>
</evidence>
<name>A0A1C3NMW6_9XANT</name>
<protein>
    <submittedName>
        <fullName evidence="2">Uncharacterized protein</fullName>
    </submittedName>
</protein>
<evidence type="ECO:0000313" key="2">
    <source>
        <dbReference type="EMBL" id="SBV51691.1"/>
    </source>
</evidence>
<accession>A0A1C3NMW6</accession>
<feature type="compositionally biased region" description="Polar residues" evidence="1">
    <location>
        <begin position="46"/>
        <end position="68"/>
    </location>
</feature>